<sequence length="108" mass="12964">MFNHAFSPINLQFNEPWVKIILPLLIHMKNYLRTCHLLGRSPFNLHLLPRKKRGWGDDMERQQNNDQIILQFRPRLGSSLISPHPIPSNHQWKDTFGIEWFYVPRFAF</sequence>
<name>A0AAV4RLE3_9ARAC</name>
<evidence type="ECO:0008006" key="3">
    <source>
        <dbReference type="Google" id="ProtNLM"/>
    </source>
</evidence>
<evidence type="ECO:0000313" key="2">
    <source>
        <dbReference type="Proteomes" id="UP001054837"/>
    </source>
</evidence>
<protein>
    <recommendedName>
        <fullName evidence="3">Ycf15</fullName>
    </recommendedName>
</protein>
<organism evidence="1 2">
    <name type="scientific">Caerostris darwini</name>
    <dbReference type="NCBI Taxonomy" id="1538125"/>
    <lineage>
        <taxon>Eukaryota</taxon>
        <taxon>Metazoa</taxon>
        <taxon>Ecdysozoa</taxon>
        <taxon>Arthropoda</taxon>
        <taxon>Chelicerata</taxon>
        <taxon>Arachnida</taxon>
        <taxon>Araneae</taxon>
        <taxon>Araneomorphae</taxon>
        <taxon>Entelegynae</taxon>
        <taxon>Araneoidea</taxon>
        <taxon>Araneidae</taxon>
        <taxon>Caerostris</taxon>
    </lineage>
</organism>
<dbReference type="AlphaFoldDB" id="A0AAV4RLE3"/>
<reference evidence="1 2" key="1">
    <citation type="submission" date="2021-06" db="EMBL/GenBank/DDBJ databases">
        <title>Caerostris darwini draft genome.</title>
        <authorList>
            <person name="Kono N."/>
            <person name="Arakawa K."/>
        </authorList>
    </citation>
    <scope>NUCLEOTIDE SEQUENCE [LARGE SCALE GENOMIC DNA]</scope>
</reference>
<proteinExistence type="predicted"/>
<keyword evidence="2" id="KW-1185">Reference proteome</keyword>
<accession>A0AAV4RLE3</accession>
<dbReference type="Proteomes" id="UP001054837">
    <property type="component" value="Unassembled WGS sequence"/>
</dbReference>
<comment type="caution">
    <text evidence="1">The sequence shown here is derived from an EMBL/GenBank/DDBJ whole genome shotgun (WGS) entry which is preliminary data.</text>
</comment>
<gene>
    <name evidence="1" type="ORF">CDAR_607541</name>
</gene>
<dbReference type="EMBL" id="BPLQ01006222">
    <property type="protein sequence ID" value="GIY20853.1"/>
    <property type="molecule type" value="Genomic_DNA"/>
</dbReference>
<evidence type="ECO:0000313" key="1">
    <source>
        <dbReference type="EMBL" id="GIY20853.1"/>
    </source>
</evidence>